<feature type="repeat" description="ANK" evidence="3">
    <location>
        <begin position="711"/>
        <end position="739"/>
    </location>
</feature>
<dbReference type="SUPFAM" id="SSF48403">
    <property type="entry name" value="Ankyrin repeat"/>
    <property type="match status" value="1"/>
</dbReference>
<dbReference type="InterPro" id="IPR036770">
    <property type="entry name" value="Ankyrin_rpt-contain_sf"/>
</dbReference>
<keyword evidence="4" id="KW-0175">Coiled coil</keyword>
<keyword evidence="1" id="KW-0677">Repeat</keyword>
<feature type="region of interest" description="Disordered" evidence="5">
    <location>
        <begin position="582"/>
        <end position="611"/>
    </location>
</feature>
<feature type="compositionally biased region" description="Basic and acidic residues" evidence="5">
    <location>
        <begin position="411"/>
        <end position="422"/>
    </location>
</feature>
<proteinExistence type="predicted"/>
<evidence type="ECO:0000313" key="7">
    <source>
        <dbReference type="Proteomes" id="UP001165065"/>
    </source>
</evidence>
<organism evidence="6 7">
    <name type="scientific">Triparma columacea</name>
    <dbReference type="NCBI Taxonomy" id="722753"/>
    <lineage>
        <taxon>Eukaryota</taxon>
        <taxon>Sar</taxon>
        <taxon>Stramenopiles</taxon>
        <taxon>Ochrophyta</taxon>
        <taxon>Bolidophyceae</taxon>
        <taxon>Parmales</taxon>
        <taxon>Triparmaceae</taxon>
        <taxon>Triparma</taxon>
    </lineage>
</organism>
<dbReference type="PROSITE" id="PS50088">
    <property type="entry name" value="ANK_REPEAT"/>
    <property type="match status" value="4"/>
</dbReference>
<dbReference type="Gene3D" id="1.25.40.20">
    <property type="entry name" value="Ankyrin repeat-containing domain"/>
    <property type="match status" value="1"/>
</dbReference>
<feature type="repeat" description="ANK" evidence="3">
    <location>
        <begin position="843"/>
        <end position="875"/>
    </location>
</feature>
<dbReference type="PANTHER" id="PTHR24171">
    <property type="entry name" value="ANKYRIN REPEAT DOMAIN-CONTAINING PROTEIN 39-RELATED"/>
    <property type="match status" value="1"/>
</dbReference>
<dbReference type="OrthoDB" id="186627at2759"/>
<name>A0A9W7GKL1_9STRA</name>
<evidence type="ECO:0000256" key="1">
    <source>
        <dbReference type="ARBA" id="ARBA00022737"/>
    </source>
</evidence>
<gene>
    <name evidence="6" type="ORF">TrCOL_g6873</name>
</gene>
<evidence type="ECO:0000313" key="6">
    <source>
        <dbReference type="EMBL" id="GMI46476.1"/>
    </source>
</evidence>
<keyword evidence="7" id="KW-1185">Reference proteome</keyword>
<sequence length="1207" mass="136077">MMVLAMVIIRSVHRSLRRSQTQILCQQSIVTLFPPLLTKGASQSPTMSNVLSLSSSPHLSNPADILAFKRKQSTGLVHDAAVNKIILQEEKFLHYKEVHDHDLHVSELHALKLEAEELRCFKKAQEVRHAESAALHRKEENFEMLRRKAHSSEHVTEEDKLQREHAAIDLLKRKFKWIKILNTVRAVSLHMGVAKKALSDAHHAQELQSSAIKLQNAMKIYRFNKERKDAAGIVKKLWKFRNVAVKKRYCASVLQAFLSEGRLVHNWWLLSNQIRQQAVFLQSKIRSFIACQRARLYVLHCAWYVAERRVQGHQDARIGNKPTKTSRQDYEKRRKEEMKMIAREKARENLKHVKDELEGHKHLAVLGGAGHLKKGQGARKKSMAIMKRRNNNEGDSQKEKRSGGRKGGNNKTKDKGPPEMRTKSGKLIKTHDTKVSTSGILSWISPDSLTVKNFLNETVWEGEKGPQAPWHLFSTDQAYREQFLVPLIRASRVEAIREYEENKRNFLVKTEVESQGMNEFNLTDVKAMLAGNLRLSARKISVRKSQLGGRKIPKSTVFVYKDSSHVKFNSWADKGMKDAGAHKTRVGIKKESGDTGSGEGEGEGDSGRQGEREGVVLDSMVLSNIDETALPNPDVSVSLNFSTVFPLSAPPAPALSPSRRGLKKSVEPPLHQCARLNLHRHLETILSLPRWQPTNPDFADSLKMLETISGKGMTPLGLAAQKGSLECVKILVKAGAKINDHPPNGSTPLIQAAHFGHEEICAFLIEHGAHVDKPNGKGTTALMRASQEGNFTIVKLLVRMGASVNCVNIEHMSSLMLSCQRGHNSIVDFFCRIGADIDGQTIQASTALMLATKRGHRNVVLTLLKYVANMDILDNRHRSPLQIARKRKYHGVEECLDVKVQQLLERRRSRESSLRYYVWFIKQIEGDWKCQDGRVFNPENNLLIKAVTKLPTSVVYHMLTFVELPNVWGERWQKCRKMIGKVEDLINVRSPTSQKVMDGLLGNYFGLIGEIIEQEVDLAAVLDTSKVEAPTGFHNWESWEECRRHVKKLETEGIRFIVDGNSAEERGAATNGVSFDAMQVELEAQPPSLKRGGFSGATAPKIRGNDREGGLDKRVITAFEMADVDLLLHIATPEVRDSLVSKGMSKNLWRSIANLIDVWAMLRKREGTIFFGIEIAREADAVASTLVNWHKQRMKDGHYERGWKVKT</sequence>
<accession>A0A9W7GKL1</accession>
<dbReference type="SMART" id="SM00248">
    <property type="entry name" value="ANK"/>
    <property type="match status" value="5"/>
</dbReference>
<evidence type="ECO:0000256" key="5">
    <source>
        <dbReference type="SAM" id="MobiDB-lite"/>
    </source>
</evidence>
<feature type="repeat" description="ANK" evidence="3">
    <location>
        <begin position="744"/>
        <end position="776"/>
    </location>
</feature>
<dbReference type="EMBL" id="BRYA01000299">
    <property type="protein sequence ID" value="GMI46476.1"/>
    <property type="molecule type" value="Genomic_DNA"/>
</dbReference>
<feature type="compositionally biased region" description="Basic and acidic residues" evidence="5">
    <location>
        <begin position="390"/>
        <end position="402"/>
    </location>
</feature>
<dbReference type="AlphaFoldDB" id="A0A9W7GKL1"/>
<dbReference type="InterPro" id="IPR002110">
    <property type="entry name" value="Ankyrin_rpt"/>
</dbReference>
<dbReference type="PROSITE" id="PS50297">
    <property type="entry name" value="ANK_REP_REGION"/>
    <property type="match status" value="4"/>
</dbReference>
<keyword evidence="2 3" id="KW-0040">ANK repeat</keyword>
<feature type="coiled-coil region" evidence="4">
    <location>
        <begin position="327"/>
        <end position="363"/>
    </location>
</feature>
<evidence type="ECO:0000256" key="2">
    <source>
        <dbReference type="ARBA" id="ARBA00023043"/>
    </source>
</evidence>
<protein>
    <submittedName>
        <fullName evidence="6">Uncharacterized protein</fullName>
    </submittedName>
</protein>
<evidence type="ECO:0000256" key="3">
    <source>
        <dbReference type="PROSITE-ProRule" id="PRU00023"/>
    </source>
</evidence>
<evidence type="ECO:0000256" key="4">
    <source>
        <dbReference type="SAM" id="Coils"/>
    </source>
</evidence>
<reference evidence="7" key="1">
    <citation type="journal article" date="2023" name="Commun. Biol.">
        <title>Genome analysis of Parmales, the sister group of diatoms, reveals the evolutionary specialization of diatoms from phago-mixotrophs to photoautotrophs.</title>
        <authorList>
            <person name="Ban H."/>
            <person name="Sato S."/>
            <person name="Yoshikawa S."/>
            <person name="Yamada K."/>
            <person name="Nakamura Y."/>
            <person name="Ichinomiya M."/>
            <person name="Sato N."/>
            <person name="Blanc-Mathieu R."/>
            <person name="Endo H."/>
            <person name="Kuwata A."/>
            <person name="Ogata H."/>
        </authorList>
    </citation>
    <scope>NUCLEOTIDE SEQUENCE [LARGE SCALE GENOMIC DNA]</scope>
</reference>
<feature type="region of interest" description="Disordered" evidence="5">
    <location>
        <begin position="387"/>
        <end position="424"/>
    </location>
</feature>
<dbReference type="Proteomes" id="UP001165065">
    <property type="component" value="Unassembled WGS sequence"/>
</dbReference>
<dbReference type="Pfam" id="PF12796">
    <property type="entry name" value="Ank_2"/>
    <property type="match status" value="2"/>
</dbReference>
<dbReference type="PRINTS" id="PR01415">
    <property type="entry name" value="ANKYRIN"/>
</dbReference>
<comment type="caution">
    <text evidence="6">The sequence shown here is derived from an EMBL/GenBank/DDBJ whole genome shotgun (WGS) entry which is preliminary data.</text>
</comment>
<feature type="repeat" description="ANK" evidence="3">
    <location>
        <begin position="777"/>
        <end position="809"/>
    </location>
</feature>